<keyword evidence="2" id="KW-0812">Transmembrane</keyword>
<comment type="caution">
    <text evidence="3">The sequence shown here is derived from an EMBL/GenBank/DDBJ whole genome shotgun (WGS) entry which is preliminary data.</text>
</comment>
<feature type="transmembrane region" description="Helical" evidence="2">
    <location>
        <begin position="80"/>
        <end position="99"/>
    </location>
</feature>
<feature type="non-terminal residue" evidence="3">
    <location>
        <position position="101"/>
    </location>
</feature>
<evidence type="ECO:0000313" key="3">
    <source>
        <dbReference type="EMBL" id="KAF9508901.1"/>
    </source>
</evidence>
<dbReference type="AlphaFoldDB" id="A0A9P6AND5"/>
<sequence>MDNSNHLLHIHTGDGGSSDNGSGSSGGRGGDVRLHSNMNNVSNVWHIYGHSVGTPIGDAPPRSGLYICLRYRTLEFRVEFVLVYFFSLLGFTIRPRIVAST</sequence>
<accession>A0A9P6AND5</accession>
<feature type="region of interest" description="Disordered" evidence="1">
    <location>
        <begin position="10"/>
        <end position="33"/>
    </location>
</feature>
<keyword evidence="4" id="KW-1185">Reference proteome</keyword>
<proteinExistence type="predicted"/>
<evidence type="ECO:0000313" key="4">
    <source>
        <dbReference type="Proteomes" id="UP000886523"/>
    </source>
</evidence>
<protein>
    <submittedName>
        <fullName evidence="3">Uncharacterized protein</fullName>
    </submittedName>
</protein>
<dbReference type="Proteomes" id="UP000886523">
    <property type="component" value="Unassembled WGS sequence"/>
</dbReference>
<feature type="compositionally biased region" description="Gly residues" evidence="1">
    <location>
        <begin position="13"/>
        <end position="29"/>
    </location>
</feature>
<organism evidence="3 4">
    <name type="scientific">Hydnum rufescens UP504</name>
    <dbReference type="NCBI Taxonomy" id="1448309"/>
    <lineage>
        <taxon>Eukaryota</taxon>
        <taxon>Fungi</taxon>
        <taxon>Dikarya</taxon>
        <taxon>Basidiomycota</taxon>
        <taxon>Agaricomycotina</taxon>
        <taxon>Agaricomycetes</taxon>
        <taxon>Cantharellales</taxon>
        <taxon>Hydnaceae</taxon>
        <taxon>Hydnum</taxon>
    </lineage>
</organism>
<evidence type="ECO:0000256" key="1">
    <source>
        <dbReference type="SAM" id="MobiDB-lite"/>
    </source>
</evidence>
<reference evidence="3" key="1">
    <citation type="journal article" date="2020" name="Nat. Commun.">
        <title>Large-scale genome sequencing of mycorrhizal fungi provides insights into the early evolution of symbiotic traits.</title>
        <authorList>
            <person name="Miyauchi S."/>
            <person name="Kiss E."/>
            <person name="Kuo A."/>
            <person name="Drula E."/>
            <person name="Kohler A."/>
            <person name="Sanchez-Garcia M."/>
            <person name="Morin E."/>
            <person name="Andreopoulos B."/>
            <person name="Barry K.W."/>
            <person name="Bonito G."/>
            <person name="Buee M."/>
            <person name="Carver A."/>
            <person name="Chen C."/>
            <person name="Cichocki N."/>
            <person name="Clum A."/>
            <person name="Culley D."/>
            <person name="Crous P.W."/>
            <person name="Fauchery L."/>
            <person name="Girlanda M."/>
            <person name="Hayes R.D."/>
            <person name="Keri Z."/>
            <person name="LaButti K."/>
            <person name="Lipzen A."/>
            <person name="Lombard V."/>
            <person name="Magnuson J."/>
            <person name="Maillard F."/>
            <person name="Murat C."/>
            <person name="Nolan M."/>
            <person name="Ohm R.A."/>
            <person name="Pangilinan J."/>
            <person name="Pereira M.F."/>
            <person name="Perotto S."/>
            <person name="Peter M."/>
            <person name="Pfister S."/>
            <person name="Riley R."/>
            <person name="Sitrit Y."/>
            <person name="Stielow J.B."/>
            <person name="Szollosi G."/>
            <person name="Zifcakova L."/>
            <person name="Stursova M."/>
            <person name="Spatafora J.W."/>
            <person name="Tedersoo L."/>
            <person name="Vaario L.M."/>
            <person name="Yamada A."/>
            <person name="Yan M."/>
            <person name="Wang P."/>
            <person name="Xu J."/>
            <person name="Bruns T."/>
            <person name="Baldrian P."/>
            <person name="Vilgalys R."/>
            <person name="Dunand C."/>
            <person name="Henrissat B."/>
            <person name="Grigoriev I.V."/>
            <person name="Hibbett D."/>
            <person name="Nagy L.G."/>
            <person name="Martin F.M."/>
        </authorList>
    </citation>
    <scope>NUCLEOTIDE SEQUENCE</scope>
    <source>
        <strain evidence="3">UP504</strain>
    </source>
</reference>
<dbReference type="EMBL" id="MU129047">
    <property type="protein sequence ID" value="KAF9508901.1"/>
    <property type="molecule type" value="Genomic_DNA"/>
</dbReference>
<gene>
    <name evidence="3" type="ORF">BS47DRAFT_1349860</name>
</gene>
<keyword evidence="2" id="KW-0472">Membrane</keyword>
<keyword evidence="2" id="KW-1133">Transmembrane helix</keyword>
<evidence type="ECO:0000256" key="2">
    <source>
        <dbReference type="SAM" id="Phobius"/>
    </source>
</evidence>
<name>A0A9P6AND5_9AGAM</name>